<dbReference type="EMBL" id="FOXP01000001">
    <property type="protein sequence ID" value="SFP33922.1"/>
    <property type="molecule type" value="Genomic_DNA"/>
</dbReference>
<evidence type="ECO:0000313" key="5">
    <source>
        <dbReference type="Proteomes" id="UP000199586"/>
    </source>
</evidence>
<dbReference type="CDD" id="cd02440">
    <property type="entry name" value="AdoMet_MTases"/>
    <property type="match status" value="1"/>
</dbReference>
<accession>A0A1I5PIH0</accession>
<dbReference type="InterPro" id="IPR008715">
    <property type="entry name" value="SAM-MeTfrase_NodS-like"/>
</dbReference>
<sequence>MTRDSLDARYFDDVFAGDDDPWDLAASPYEAAKFAATTAALADLRYARALEIGCAHGVLTRQLAPLCDDLLSIDISQRAIDLARARCADLPQVRFARADFPRHPPVADRLDLAVLSEVAYYWSDADLARAAAWLHDHLAPGGRVLAVHYVRETDYPQTGDSAVEKLAAAFRPTIEREQRTADYRLDLWRRP</sequence>
<evidence type="ECO:0000256" key="2">
    <source>
        <dbReference type="ARBA" id="ARBA00022679"/>
    </source>
</evidence>
<reference evidence="4 5" key="1">
    <citation type="submission" date="2016-10" db="EMBL/GenBank/DDBJ databases">
        <authorList>
            <person name="de Groot N.N."/>
        </authorList>
    </citation>
    <scope>NUCLEOTIDE SEQUENCE [LARGE SCALE GENOMIC DNA]</scope>
    <source>
        <strain evidence="4 5">CGMCC 1.9113</strain>
    </source>
</reference>
<dbReference type="Pfam" id="PF05401">
    <property type="entry name" value="NodS"/>
    <property type="match status" value="1"/>
</dbReference>
<protein>
    <submittedName>
        <fullName evidence="4">Nodulation protein S (NodS)</fullName>
    </submittedName>
</protein>
<gene>
    <name evidence="4" type="ORF">SAMN04488241_10138</name>
</gene>
<keyword evidence="5" id="KW-1185">Reference proteome</keyword>
<dbReference type="RefSeq" id="WP_093329839.1">
    <property type="nucleotide sequence ID" value="NZ_FOXP01000001.1"/>
</dbReference>
<dbReference type="AlphaFoldDB" id="A0A1I5PIH0"/>
<dbReference type="PANTHER" id="PTHR43464:SF19">
    <property type="entry name" value="UBIQUINONE BIOSYNTHESIS O-METHYLTRANSFERASE, MITOCHONDRIAL"/>
    <property type="match status" value="1"/>
</dbReference>
<keyword evidence="3" id="KW-0949">S-adenosyl-L-methionine</keyword>
<keyword evidence="1" id="KW-0489">Methyltransferase</keyword>
<dbReference type="PANTHER" id="PTHR43464">
    <property type="entry name" value="METHYLTRANSFERASE"/>
    <property type="match status" value="1"/>
</dbReference>
<dbReference type="OrthoDB" id="116799at2"/>
<dbReference type="STRING" id="634430.SAMN04488241_10138"/>
<evidence type="ECO:0000256" key="3">
    <source>
        <dbReference type="ARBA" id="ARBA00022691"/>
    </source>
</evidence>
<dbReference type="SUPFAM" id="SSF53335">
    <property type="entry name" value="S-adenosyl-L-methionine-dependent methyltransferases"/>
    <property type="match status" value="1"/>
</dbReference>
<organism evidence="4 5">
    <name type="scientific">Sphingomonas rubra</name>
    <dbReference type="NCBI Taxonomy" id="634430"/>
    <lineage>
        <taxon>Bacteria</taxon>
        <taxon>Pseudomonadati</taxon>
        <taxon>Pseudomonadota</taxon>
        <taxon>Alphaproteobacteria</taxon>
        <taxon>Sphingomonadales</taxon>
        <taxon>Sphingomonadaceae</taxon>
        <taxon>Sphingomonas</taxon>
    </lineage>
</organism>
<dbReference type="Proteomes" id="UP000199586">
    <property type="component" value="Unassembled WGS sequence"/>
</dbReference>
<dbReference type="GO" id="GO:0008757">
    <property type="term" value="F:S-adenosylmethionine-dependent methyltransferase activity"/>
    <property type="evidence" value="ECO:0007669"/>
    <property type="project" value="InterPro"/>
</dbReference>
<keyword evidence="2" id="KW-0808">Transferase</keyword>
<name>A0A1I5PIH0_9SPHN</name>
<dbReference type="InterPro" id="IPR029063">
    <property type="entry name" value="SAM-dependent_MTases_sf"/>
</dbReference>
<evidence type="ECO:0000256" key="1">
    <source>
        <dbReference type="ARBA" id="ARBA00022603"/>
    </source>
</evidence>
<dbReference type="GO" id="GO:0009312">
    <property type="term" value="P:oligosaccharide biosynthetic process"/>
    <property type="evidence" value="ECO:0007669"/>
    <property type="project" value="InterPro"/>
</dbReference>
<evidence type="ECO:0000313" key="4">
    <source>
        <dbReference type="EMBL" id="SFP33922.1"/>
    </source>
</evidence>
<proteinExistence type="predicted"/>
<dbReference type="GO" id="GO:0032259">
    <property type="term" value="P:methylation"/>
    <property type="evidence" value="ECO:0007669"/>
    <property type="project" value="UniProtKB-KW"/>
</dbReference>
<dbReference type="Gene3D" id="3.40.50.150">
    <property type="entry name" value="Vaccinia Virus protein VP39"/>
    <property type="match status" value="1"/>
</dbReference>